<protein>
    <recommendedName>
        <fullName evidence="13">CFEM domain-containing protein</fullName>
    </recommendedName>
</protein>
<dbReference type="OMA" id="PYENDCY"/>
<dbReference type="GO" id="GO:0098552">
    <property type="term" value="C:side of membrane"/>
    <property type="evidence" value="ECO:0007669"/>
    <property type="project" value="UniProtKB-KW"/>
</dbReference>
<evidence type="ECO:0000256" key="11">
    <source>
        <dbReference type="SAM" id="Phobius"/>
    </source>
</evidence>
<evidence type="ECO:0000256" key="1">
    <source>
        <dbReference type="ARBA" id="ARBA00004589"/>
    </source>
</evidence>
<keyword evidence="4" id="KW-0964">Secreted</keyword>
<feature type="transmembrane region" description="Helical" evidence="11">
    <location>
        <begin position="214"/>
        <end position="236"/>
    </location>
</feature>
<evidence type="ECO:0000259" key="13">
    <source>
        <dbReference type="PROSITE" id="PS52012"/>
    </source>
</evidence>
<keyword evidence="11" id="KW-0812">Transmembrane</keyword>
<keyword evidence="7" id="KW-1015">Disulfide bond</keyword>
<evidence type="ECO:0000256" key="10">
    <source>
        <dbReference type="SAM" id="MobiDB-lite"/>
    </source>
</evidence>
<keyword evidence="8" id="KW-0449">Lipoprotein</keyword>
<dbReference type="PROSITE" id="PS52012">
    <property type="entry name" value="CFEM"/>
    <property type="match status" value="1"/>
</dbReference>
<keyword evidence="11" id="KW-1133">Transmembrane helix</keyword>
<evidence type="ECO:0000256" key="5">
    <source>
        <dbReference type="ARBA" id="ARBA00022622"/>
    </source>
</evidence>
<comment type="caution">
    <text evidence="9">Lacks conserved residue(s) required for the propagation of feature annotation.</text>
</comment>
<evidence type="ECO:0000256" key="3">
    <source>
        <dbReference type="ARBA" id="ARBA00010031"/>
    </source>
</evidence>
<dbReference type="AlphaFoldDB" id="A0A179I309"/>
<proteinExistence type="inferred from homology"/>
<keyword evidence="5" id="KW-0325">Glycoprotein</keyword>
<comment type="subcellular location">
    <subcellularLocation>
        <location evidence="1">Membrane</location>
        <topology evidence="1">Lipid-anchor</topology>
        <topology evidence="1">GPI-anchor</topology>
    </subcellularLocation>
    <subcellularLocation>
        <location evidence="2">Secreted</location>
    </subcellularLocation>
</comment>
<keyword evidence="15" id="KW-1185">Reference proteome</keyword>
<feature type="region of interest" description="Disordered" evidence="10">
    <location>
        <begin position="338"/>
        <end position="420"/>
    </location>
</feature>
<feature type="chain" id="PRO_5008104097" description="CFEM domain-containing protein" evidence="12">
    <location>
        <begin position="20"/>
        <end position="420"/>
    </location>
</feature>
<gene>
    <name evidence="14" type="ORF">LLEC1_05287</name>
</gene>
<dbReference type="InterPro" id="IPR008427">
    <property type="entry name" value="Extracellular_membr_CFEM_dom"/>
</dbReference>
<evidence type="ECO:0000256" key="6">
    <source>
        <dbReference type="ARBA" id="ARBA00022729"/>
    </source>
</evidence>
<feature type="compositionally biased region" description="Basic and acidic residues" evidence="10">
    <location>
        <begin position="357"/>
        <end position="395"/>
    </location>
</feature>
<organism evidence="14 15">
    <name type="scientific">Cordyceps confragosa</name>
    <name type="common">Lecanicillium lecanii</name>
    <dbReference type="NCBI Taxonomy" id="2714763"/>
    <lineage>
        <taxon>Eukaryota</taxon>
        <taxon>Fungi</taxon>
        <taxon>Dikarya</taxon>
        <taxon>Ascomycota</taxon>
        <taxon>Pezizomycotina</taxon>
        <taxon>Sordariomycetes</taxon>
        <taxon>Hypocreomycetidae</taxon>
        <taxon>Hypocreales</taxon>
        <taxon>Cordycipitaceae</taxon>
        <taxon>Akanthomyces</taxon>
    </lineage>
</organism>
<evidence type="ECO:0000313" key="15">
    <source>
        <dbReference type="Proteomes" id="UP000243081"/>
    </source>
</evidence>
<keyword evidence="6 12" id="KW-0732">Signal</keyword>
<accession>A0A179I309</accession>
<evidence type="ECO:0000313" key="14">
    <source>
        <dbReference type="EMBL" id="OAQ96119.1"/>
    </source>
</evidence>
<feature type="signal peptide" evidence="12">
    <location>
        <begin position="1"/>
        <end position="19"/>
    </location>
</feature>
<sequence>MRPTHALAALVALASPVLGATASITSIIPNQAHQCIKLCAWYNYQGNIPVALGCDDPYENDCYCPTATESVSRVSVAIEKCVSSRCGAGDYTRDLSSLRSIYAGYCKDAGFTQDAAMLGYTAATTADPTPSTTASSLSSSTAVTGAKTDSSSQASKTTSGGASTTTQRTTVTQTRASGADGTSSSVVVVQETETVFVDGAKGSKASGPSMAIKIGLGVAVPVVVLLIMGGVGLLIFRKRRAAAARRRALADTAIAEEHGGGGQEQREMEKDMGTVKAYEPSARAESAPKQGAIVYGLQEVQGSNGSDSYEVHGEHAAGAQEVYKNDRSDSYEVQGNHTAGAQEVHGNHRPGPYGVHESYRSDSHELHGSYRSDSHEAPGDHAARLHEAHGNHVRPELPGQSVDANAAAELPGSNGQGRWN</sequence>
<evidence type="ECO:0000256" key="9">
    <source>
        <dbReference type="PROSITE-ProRule" id="PRU01356"/>
    </source>
</evidence>
<evidence type="ECO:0000256" key="7">
    <source>
        <dbReference type="ARBA" id="ARBA00023157"/>
    </source>
</evidence>
<comment type="caution">
    <text evidence="14">The sequence shown here is derived from an EMBL/GenBank/DDBJ whole genome shotgun (WGS) entry which is preliminary data.</text>
</comment>
<name>A0A179I309_CORDF</name>
<feature type="region of interest" description="Disordered" evidence="10">
    <location>
        <begin position="127"/>
        <end position="185"/>
    </location>
</feature>
<feature type="domain" description="CFEM" evidence="13">
    <location>
        <begin position="3"/>
        <end position="133"/>
    </location>
</feature>
<comment type="similarity">
    <text evidence="3">Belongs to the RBT5 family.</text>
</comment>
<evidence type="ECO:0000256" key="8">
    <source>
        <dbReference type="ARBA" id="ARBA00023288"/>
    </source>
</evidence>
<keyword evidence="5" id="KW-0336">GPI-anchor</keyword>
<dbReference type="OrthoDB" id="4866377at2759"/>
<dbReference type="Proteomes" id="UP000243081">
    <property type="component" value="Unassembled WGS sequence"/>
</dbReference>
<reference evidence="14 15" key="1">
    <citation type="submission" date="2016-03" db="EMBL/GenBank/DDBJ databases">
        <title>Fine-scale spatial genetic structure of a fungal parasite of coffee scale insects.</title>
        <authorList>
            <person name="Jackson D."/>
            <person name="Zemenick K.A."/>
            <person name="Malloure B."/>
            <person name="Quandt C.A."/>
            <person name="James T.Y."/>
        </authorList>
    </citation>
    <scope>NUCLEOTIDE SEQUENCE [LARGE SCALE GENOMIC DNA]</scope>
    <source>
        <strain evidence="14 15">UM487</strain>
    </source>
</reference>
<evidence type="ECO:0000256" key="2">
    <source>
        <dbReference type="ARBA" id="ARBA00004613"/>
    </source>
</evidence>
<evidence type="ECO:0000256" key="12">
    <source>
        <dbReference type="SAM" id="SignalP"/>
    </source>
</evidence>
<dbReference type="EMBL" id="LUKN01004339">
    <property type="protein sequence ID" value="OAQ96119.1"/>
    <property type="molecule type" value="Genomic_DNA"/>
</dbReference>
<keyword evidence="11" id="KW-0472">Membrane</keyword>
<evidence type="ECO:0000256" key="4">
    <source>
        <dbReference type="ARBA" id="ARBA00022525"/>
    </source>
</evidence>
<dbReference type="GO" id="GO:0005576">
    <property type="term" value="C:extracellular region"/>
    <property type="evidence" value="ECO:0007669"/>
    <property type="project" value="UniProtKB-SubCell"/>
</dbReference>